<keyword evidence="1 2" id="KW-0238">DNA-binding</keyword>
<reference evidence="4 5" key="1">
    <citation type="submission" date="2020-05" db="EMBL/GenBank/DDBJ databases">
        <title>Genome Sequencing of Type Strains.</title>
        <authorList>
            <person name="Lemaire J.F."/>
            <person name="Inderbitzin P."/>
            <person name="Gregorio O.A."/>
            <person name="Collins S.B."/>
            <person name="Wespe N."/>
            <person name="Knight-Connoni V."/>
        </authorList>
    </citation>
    <scope>NUCLEOTIDE SEQUENCE [LARGE SCALE GENOMIC DNA]</scope>
    <source>
        <strain evidence="4 5">DSM 19942</strain>
    </source>
</reference>
<dbReference type="Proteomes" id="UP000577724">
    <property type="component" value="Unassembled WGS sequence"/>
</dbReference>
<sequence>MSPRNILKDQQMRKERIEHILNSALQTMAKRGIDSTNIKDIAKEAKLSVGNIYTYFTSKDEIFSEVLRRGQTMYGRTIAQIADMDIDPREKLFEISKGWLSNESNWAFTIMLQSIRTNQAVSTEIKQAATQRFTDNLEPLAEIFRQGQERGGIIHGDTRQLAFYFVSLIQGLTLQLAPGYEIQVDIDPEKIVRLFMIPEKEGLTSDLFKKNNDLSYINKKMFDR</sequence>
<dbReference type="GeneID" id="97133292"/>
<dbReference type="PROSITE" id="PS50977">
    <property type="entry name" value="HTH_TETR_2"/>
    <property type="match status" value="1"/>
</dbReference>
<comment type="caution">
    <text evidence="4">The sequence shown here is derived from an EMBL/GenBank/DDBJ whole genome shotgun (WGS) entry which is preliminary data.</text>
</comment>
<accession>A0ABX2MRL4</accession>
<dbReference type="Pfam" id="PF00440">
    <property type="entry name" value="TetR_N"/>
    <property type="match status" value="1"/>
</dbReference>
<feature type="domain" description="HTH tetR-type" evidence="3">
    <location>
        <begin position="14"/>
        <end position="74"/>
    </location>
</feature>
<evidence type="ECO:0000313" key="4">
    <source>
        <dbReference type="EMBL" id="NUU56631.1"/>
    </source>
</evidence>
<dbReference type="Gene3D" id="1.10.357.10">
    <property type="entry name" value="Tetracycline Repressor, domain 2"/>
    <property type="match status" value="1"/>
</dbReference>
<dbReference type="InterPro" id="IPR036271">
    <property type="entry name" value="Tet_transcr_reg_TetR-rel_C_sf"/>
</dbReference>
<evidence type="ECO:0000259" key="3">
    <source>
        <dbReference type="PROSITE" id="PS50977"/>
    </source>
</evidence>
<dbReference type="InterPro" id="IPR050624">
    <property type="entry name" value="HTH-type_Tx_Regulator"/>
</dbReference>
<dbReference type="PANTHER" id="PTHR43479">
    <property type="entry name" value="ACREF/ENVCD OPERON REPRESSOR-RELATED"/>
    <property type="match status" value="1"/>
</dbReference>
<dbReference type="InterPro" id="IPR009057">
    <property type="entry name" value="Homeodomain-like_sf"/>
</dbReference>
<name>A0ABX2MRL4_9BACL</name>
<gene>
    <name evidence="4" type="ORF">HP548_21355</name>
</gene>
<protein>
    <submittedName>
        <fullName evidence="4">TetR/AcrR family transcriptional regulator</fullName>
    </submittedName>
</protein>
<proteinExistence type="predicted"/>
<dbReference type="PANTHER" id="PTHR43479:SF11">
    <property type="entry name" value="ACREF_ENVCD OPERON REPRESSOR-RELATED"/>
    <property type="match status" value="1"/>
</dbReference>
<organism evidence="4 5">
    <name type="scientific">Paenibacillus taichungensis</name>
    <dbReference type="NCBI Taxonomy" id="484184"/>
    <lineage>
        <taxon>Bacteria</taxon>
        <taxon>Bacillati</taxon>
        <taxon>Bacillota</taxon>
        <taxon>Bacilli</taxon>
        <taxon>Bacillales</taxon>
        <taxon>Paenibacillaceae</taxon>
        <taxon>Paenibacillus</taxon>
    </lineage>
</organism>
<keyword evidence="5" id="KW-1185">Reference proteome</keyword>
<dbReference type="PRINTS" id="PR00455">
    <property type="entry name" value="HTHTETR"/>
</dbReference>
<dbReference type="InterPro" id="IPR001647">
    <property type="entry name" value="HTH_TetR"/>
</dbReference>
<dbReference type="SUPFAM" id="SSF48498">
    <property type="entry name" value="Tetracyclin repressor-like, C-terminal domain"/>
    <property type="match status" value="1"/>
</dbReference>
<dbReference type="RefSeq" id="WP_076288477.1">
    <property type="nucleotide sequence ID" value="NZ_CBCRYD010000012.1"/>
</dbReference>
<dbReference type="SUPFAM" id="SSF46689">
    <property type="entry name" value="Homeodomain-like"/>
    <property type="match status" value="1"/>
</dbReference>
<evidence type="ECO:0000256" key="2">
    <source>
        <dbReference type="PROSITE-ProRule" id="PRU00335"/>
    </source>
</evidence>
<dbReference type="EMBL" id="JABMCC010000115">
    <property type="protein sequence ID" value="NUU56631.1"/>
    <property type="molecule type" value="Genomic_DNA"/>
</dbReference>
<evidence type="ECO:0000256" key="1">
    <source>
        <dbReference type="ARBA" id="ARBA00023125"/>
    </source>
</evidence>
<feature type="DNA-binding region" description="H-T-H motif" evidence="2">
    <location>
        <begin position="37"/>
        <end position="56"/>
    </location>
</feature>
<evidence type="ECO:0000313" key="5">
    <source>
        <dbReference type="Proteomes" id="UP000577724"/>
    </source>
</evidence>